<evidence type="ECO:0000259" key="8">
    <source>
        <dbReference type="Pfam" id="PF00884"/>
    </source>
</evidence>
<protein>
    <submittedName>
        <fullName evidence="10">LTA synthase family protein</fullName>
    </submittedName>
</protein>
<dbReference type="AlphaFoldDB" id="A0A1Z2XMC7"/>
<evidence type="ECO:0000313" key="11">
    <source>
        <dbReference type="Proteomes" id="UP000196710"/>
    </source>
</evidence>
<evidence type="ECO:0000313" key="10">
    <source>
        <dbReference type="EMBL" id="QQR28868.1"/>
    </source>
</evidence>
<dbReference type="GO" id="GO:0005886">
    <property type="term" value="C:plasma membrane"/>
    <property type="evidence" value="ECO:0007669"/>
    <property type="project" value="UniProtKB-SubCell"/>
</dbReference>
<comment type="subcellular location">
    <subcellularLocation>
        <location evidence="1">Cell membrane</location>
        <topology evidence="1">Multi-pass membrane protein</topology>
    </subcellularLocation>
</comment>
<dbReference type="Pfam" id="PF00884">
    <property type="entry name" value="Sulfatase"/>
    <property type="match status" value="1"/>
</dbReference>
<dbReference type="InterPro" id="IPR017850">
    <property type="entry name" value="Alkaline_phosphatase_core_sf"/>
</dbReference>
<dbReference type="RefSeq" id="WP_066536234.1">
    <property type="nucleotide sequence ID" value="NZ_CP021422.1"/>
</dbReference>
<reference evidence="9" key="1">
    <citation type="journal article" date="2017" name="Genome Announc.">
        <title>High-Quality Whole-Genome Sequences of the Oligo-Mouse-Microbiota Bacterial Community.</title>
        <authorList>
            <person name="Garzetti D."/>
            <person name="Brugiroux S."/>
            <person name="Bunk B."/>
            <person name="Pukall R."/>
            <person name="McCoy K.D."/>
            <person name="Macpherson A.J."/>
            <person name="Stecher B."/>
        </authorList>
    </citation>
    <scope>NUCLEOTIDE SEQUENCE</scope>
    <source>
        <strain evidence="9">KB18</strain>
    </source>
</reference>
<dbReference type="InterPro" id="IPR000917">
    <property type="entry name" value="Sulfatase_N"/>
</dbReference>
<reference evidence="10 12" key="3">
    <citation type="submission" date="2020-11" db="EMBL/GenBank/DDBJ databases">
        <title>Closed and high quality bacterial genomes of the OMM12 community.</title>
        <authorList>
            <person name="Marbouty M."/>
            <person name="Lamy-Besnier Q."/>
            <person name="Debarbieux L."/>
            <person name="Koszul R."/>
        </authorList>
    </citation>
    <scope>NUCLEOTIDE SEQUENCE [LARGE SCALE GENOMIC DNA]</scope>
    <source>
        <strain evidence="10 12">KB18</strain>
    </source>
</reference>
<dbReference type="Proteomes" id="UP000596035">
    <property type="component" value="Chromosome"/>
</dbReference>
<evidence type="ECO:0000313" key="9">
    <source>
        <dbReference type="EMBL" id="ASB39577.1"/>
    </source>
</evidence>
<evidence type="ECO:0000256" key="5">
    <source>
        <dbReference type="ARBA" id="ARBA00022989"/>
    </source>
</evidence>
<feature type="transmembrane region" description="Helical" evidence="7">
    <location>
        <begin position="16"/>
        <end position="37"/>
    </location>
</feature>
<feature type="transmembrane region" description="Helical" evidence="7">
    <location>
        <begin position="113"/>
        <end position="130"/>
    </location>
</feature>
<keyword evidence="5 7" id="KW-1133">Transmembrane helix</keyword>
<reference evidence="11" key="2">
    <citation type="submission" date="2017-05" db="EMBL/GenBank/DDBJ databases">
        <title>Improved OligoMM genomes.</title>
        <authorList>
            <person name="Garzetti D."/>
        </authorList>
    </citation>
    <scope>NUCLEOTIDE SEQUENCE [LARGE SCALE GENOMIC DNA]</scope>
    <source>
        <strain evidence="11">KB18</strain>
    </source>
</reference>
<feature type="transmembrane region" description="Helical" evidence="7">
    <location>
        <begin position="220"/>
        <end position="240"/>
    </location>
</feature>
<evidence type="ECO:0000313" key="12">
    <source>
        <dbReference type="Proteomes" id="UP000596035"/>
    </source>
</evidence>
<keyword evidence="4 7" id="KW-0812">Transmembrane</keyword>
<gene>
    <name evidence="9" type="ORF">ADH66_02220</name>
    <name evidence="10" type="ORF">I5Q82_12260</name>
</gene>
<dbReference type="PANTHER" id="PTHR47371">
    <property type="entry name" value="LIPOTEICHOIC ACID SYNTHASE"/>
    <property type="match status" value="1"/>
</dbReference>
<feature type="transmembrane region" description="Helical" evidence="7">
    <location>
        <begin position="83"/>
        <end position="101"/>
    </location>
</feature>
<evidence type="ECO:0000256" key="7">
    <source>
        <dbReference type="SAM" id="Phobius"/>
    </source>
</evidence>
<feature type="transmembrane region" description="Helical" evidence="7">
    <location>
        <begin position="136"/>
        <end position="156"/>
    </location>
</feature>
<evidence type="ECO:0000256" key="4">
    <source>
        <dbReference type="ARBA" id="ARBA00022692"/>
    </source>
</evidence>
<name>A0A1Z2XMC7_9FIRM</name>
<keyword evidence="11" id="KW-1185">Reference proteome</keyword>
<comment type="pathway">
    <text evidence="2">Cell wall biogenesis; lipoteichoic acid biosynthesis.</text>
</comment>
<dbReference type="InterPro" id="IPR050448">
    <property type="entry name" value="OpgB/LTA_synthase_biosynth"/>
</dbReference>
<keyword evidence="3" id="KW-1003">Cell membrane</keyword>
<dbReference type="KEGG" id="amur:ADH66_02220"/>
<feature type="domain" description="Sulfatase N-terminal" evidence="8">
    <location>
        <begin position="311"/>
        <end position="593"/>
    </location>
</feature>
<dbReference type="Gene3D" id="3.40.720.10">
    <property type="entry name" value="Alkaline Phosphatase, subunit A"/>
    <property type="match status" value="1"/>
</dbReference>
<dbReference type="EMBL" id="CP021422">
    <property type="protein sequence ID" value="ASB39577.1"/>
    <property type="molecule type" value="Genomic_DNA"/>
</dbReference>
<dbReference type="CDD" id="cd16015">
    <property type="entry name" value="LTA_synthase"/>
    <property type="match status" value="1"/>
</dbReference>
<evidence type="ECO:0000256" key="3">
    <source>
        <dbReference type="ARBA" id="ARBA00022475"/>
    </source>
</evidence>
<proteinExistence type="predicted"/>
<accession>A0A1Z2XMC7</accession>
<dbReference type="SUPFAM" id="SSF53649">
    <property type="entry name" value="Alkaline phosphatase-like"/>
    <property type="match status" value="1"/>
</dbReference>
<evidence type="ECO:0000256" key="1">
    <source>
        <dbReference type="ARBA" id="ARBA00004651"/>
    </source>
</evidence>
<evidence type="ECO:0000256" key="2">
    <source>
        <dbReference type="ARBA" id="ARBA00004936"/>
    </source>
</evidence>
<dbReference type="EMBL" id="CP065321">
    <property type="protein sequence ID" value="QQR28868.1"/>
    <property type="molecule type" value="Genomic_DNA"/>
</dbReference>
<evidence type="ECO:0000256" key="6">
    <source>
        <dbReference type="ARBA" id="ARBA00023136"/>
    </source>
</evidence>
<sequence>MKEKRFLRLNPSRGNFFAAGAVLLASAVFFILEWPLALEEDASGQQRLCWWYVLTFSGLGALATGICLLQFDLPGAARQAIGWLLVLLLPLSTFVVVDVINGTKIWQFSGRKWLANYLCYLLVFALAYALTRRPWAAVAIGGAASLTFGIANYFVVQFRGQPILPWDLTSFGTALTVSGGYEYVPTRKMAVGALYYICTVAFCVKVAPQDAPHASRRFHIAERLAALSISGLLAITLFPLNGLSYLDISVWAWNQKGSSELIGIAASFFANAQYMMVDTPDGYSARAVSALSGRLEDIPSPAPLGEPGGKPTVIAIMNESMTDFGALGTLEFTPDNMPNIHRLQRSGDIIWGTAYSSVYGGNTCNSEYEFLTGNSMAFLPAGSKPYQQYIDSPQQSLAHTLKSHGYHTVAIHPGDRKAWERIDAYPHLGFDEFMDAAIFDVPRSFEHRLTSDRSCYEQLIYEYEYWRELGDTPLFLFNVTIQNHGGYEDENYETTVQVEGFEGAWPRAEQYLSLTKESDSAIEYLLDYFEDIDEPVVVLFFGDHWPKLEEGFNRAVLKGYNATTDMYRVPFFIWANYPLEGQEIEAVSLNYLSGLLLRAADIEGTPYTNYLEELRQDVPVVTDIGVMDSKGYFFVSGSHRPPDVSRKLREYSILQYNSSFDENRRADSLFYREEPQTLLVNE</sequence>
<feature type="transmembrane region" description="Helical" evidence="7">
    <location>
        <begin position="49"/>
        <end position="71"/>
    </location>
</feature>
<dbReference type="PANTHER" id="PTHR47371:SF3">
    <property type="entry name" value="PHOSPHOGLYCEROL TRANSFERASE I"/>
    <property type="match status" value="1"/>
</dbReference>
<keyword evidence="6 7" id="KW-0472">Membrane</keyword>
<organism evidence="10 12">
    <name type="scientific">Acutalibacter muris</name>
    <dbReference type="NCBI Taxonomy" id="1796620"/>
    <lineage>
        <taxon>Bacteria</taxon>
        <taxon>Bacillati</taxon>
        <taxon>Bacillota</taxon>
        <taxon>Clostridia</taxon>
        <taxon>Eubacteriales</taxon>
        <taxon>Acutalibacteraceae</taxon>
        <taxon>Acutalibacter</taxon>
    </lineage>
</organism>
<dbReference type="Proteomes" id="UP000196710">
    <property type="component" value="Chromosome"/>
</dbReference>